<dbReference type="AlphaFoldDB" id="W1N2Q8"/>
<dbReference type="Proteomes" id="UP000019113">
    <property type="component" value="Unassembled WGS sequence"/>
</dbReference>
<dbReference type="RefSeq" id="WP_021820874.1">
    <property type="nucleotide sequence ID" value="NZ_AVBC01000045.1"/>
</dbReference>
<dbReference type="Pfam" id="PF04463">
    <property type="entry name" value="2-thiour_desulf"/>
    <property type="match status" value="1"/>
</dbReference>
<proteinExistence type="predicted"/>
<organism evidence="1 2">
    <name type="scientific">Halomonas huangheensis</name>
    <dbReference type="NCBI Taxonomy" id="1178482"/>
    <lineage>
        <taxon>Bacteria</taxon>
        <taxon>Pseudomonadati</taxon>
        <taxon>Pseudomonadota</taxon>
        <taxon>Gammaproteobacteria</taxon>
        <taxon>Oceanospirillales</taxon>
        <taxon>Halomonadaceae</taxon>
        <taxon>Halomonas</taxon>
    </lineage>
</organism>
<dbReference type="PANTHER" id="PTHR30087:SF1">
    <property type="entry name" value="HYPOTHETICAL CYTOSOLIC PROTEIN"/>
    <property type="match status" value="1"/>
</dbReference>
<dbReference type="EMBL" id="AVBC01000045">
    <property type="protein sequence ID" value="ERL49461.1"/>
    <property type="molecule type" value="Genomic_DNA"/>
</dbReference>
<accession>W1N2Q8</accession>
<sequence>MQSNHEHNDGIRLARILVSACLMGDPVRYDAGHKWLADERLRHWQQQRRLVVVCPEVAGGLPTPRPAAEIQQASGADVLAGEARILDADHNDPTEAFVRGAHLALEAANRHGCRLALLTEGSPSCGSGSIYSGDFSGVRQQGEGVTAALLRAHGIEVFSQQQLDALERRLAELDRASQ</sequence>
<gene>
    <name evidence="1" type="ORF">BJB45_06690</name>
</gene>
<dbReference type="eggNOG" id="COG1683">
    <property type="taxonomic scope" value="Bacteria"/>
</dbReference>
<comment type="caution">
    <text evidence="1">The sequence shown here is derived from an EMBL/GenBank/DDBJ whole genome shotgun (WGS) entry which is preliminary data.</text>
</comment>
<evidence type="ECO:0000313" key="1">
    <source>
        <dbReference type="EMBL" id="ERL49461.1"/>
    </source>
</evidence>
<dbReference type="InterPro" id="IPR007553">
    <property type="entry name" value="2-thiour_desulf"/>
</dbReference>
<dbReference type="PATRIC" id="fig|1178482.3.peg.3916"/>
<keyword evidence="2" id="KW-1185">Reference proteome</keyword>
<protein>
    <submittedName>
        <fullName evidence="1">Uncharacterized protein</fullName>
    </submittedName>
</protein>
<evidence type="ECO:0000313" key="2">
    <source>
        <dbReference type="Proteomes" id="UP000019113"/>
    </source>
</evidence>
<reference evidence="1 2" key="1">
    <citation type="submission" date="2013-08" db="EMBL/GenBank/DDBJ databases">
        <title>draft genome of Halomonas huanghegensis, strain BJGMM-B45T.</title>
        <authorList>
            <person name="Miao C."/>
            <person name="Wan Y."/>
            <person name="Jin W."/>
        </authorList>
    </citation>
    <scope>NUCLEOTIDE SEQUENCE [LARGE SCALE GENOMIC DNA]</scope>
    <source>
        <strain evidence="1 2">BJGMM-B45</strain>
    </source>
</reference>
<dbReference type="PANTHER" id="PTHR30087">
    <property type="entry name" value="INNER MEMBRANE PROTEIN"/>
    <property type="match status" value="1"/>
</dbReference>
<name>W1N2Q8_9GAMM</name>